<dbReference type="Proteomes" id="UP001597264">
    <property type="component" value="Unassembled WGS sequence"/>
</dbReference>
<dbReference type="PANTHER" id="PTHR34606">
    <property type="entry name" value="BON DOMAIN-CONTAINING PROTEIN"/>
    <property type="match status" value="1"/>
</dbReference>
<evidence type="ECO:0000256" key="1">
    <source>
        <dbReference type="ARBA" id="ARBA00022729"/>
    </source>
</evidence>
<comment type="caution">
    <text evidence="4">The sequence shown here is derived from an EMBL/GenBank/DDBJ whole genome shotgun (WGS) entry which is preliminary data.</text>
</comment>
<feature type="transmembrane region" description="Helical" evidence="2">
    <location>
        <begin position="21"/>
        <end position="41"/>
    </location>
</feature>
<evidence type="ECO:0000313" key="4">
    <source>
        <dbReference type="EMBL" id="MFD1215321.1"/>
    </source>
</evidence>
<keyword evidence="1" id="KW-0732">Signal</keyword>
<dbReference type="InterPro" id="IPR051686">
    <property type="entry name" value="Lipoprotein_DolP"/>
</dbReference>
<gene>
    <name evidence="4" type="ORF">ACFQ2X_01800</name>
</gene>
<reference evidence="5" key="1">
    <citation type="journal article" date="2019" name="Int. J. Syst. Evol. Microbiol.">
        <title>The Global Catalogue of Microorganisms (GCM) 10K type strain sequencing project: providing services to taxonomists for standard genome sequencing and annotation.</title>
        <authorList>
            <consortium name="The Broad Institute Genomics Platform"/>
            <consortium name="The Broad Institute Genome Sequencing Center for Infectious Disease"/>
            <person name="Wu L."/>
            <person name="Ma J."/>
        </authorList>
    </citation>
    <scope>NUCLEOTIDE SEQUENCE [LARGE SCALE GENOMIC DNA]</scope>
    <source>
        <strain evidence="5">CCUG 54356</strain>
    </source>
</reference>
<keyword evidence="2" id="KW-0472">Membrane</keyword>
<dbReference type="RefSeq" id="WP_230437930.1">
    <property type="nucleotide sequence ID" value="NZ_CP087715.1"/>
</dbReference>
<evidence type="ECO:0000256" key="2">
    <source>
        <dbReference type="SAM" id="Phobius"/>
    </source>
</evidence>
<dbReference type="EMBL" id="JBHTLR010000004">
    <property type="protein sequence ID" value="MFD1215321.1"/>
    <property type="molecule type" value="Genomic_DNA"/>
</dbReference>
<dbReference type="PANTHER" id="PTHR34606:SF4">
    <property type="entry name" value="OUTER MEMBRANE LIPOPROTEIN DOLP"/>
    <property type="match status" value="1"/>
</dbReference>
<dbReference type="PROSITE" id="PS50914">
    <property type="entry name" value="BON"/>
    <property type="match status" value="2"/>
</dbReference>
<evidence type="ECO:0000313" key="5">
    <source>
        <dbReference type="Proteomes" id="UP001597264"/>
    </source>
</evidence>
<sequence length="208" mass="22570">MQNRNKMTQNQNNHRAPLRRALRIGLAGSLIALFTGCATVLDATHDGPIQPDPGERSFGTYIDDQKLETITTVNIGKAHPGLKAANIDVVAFNGVILLTGQVPDSELRNLAGRTAQQVHSVRQVYNEIQVRGNTSVLARTSDTWLTTKVKSVLLADKEVDSSRIKVVTENGVVYLMGLLTRQEAENAAEVARGVGGVQKVVKAVEYID</sequence>
<feature type="domain" description="BON" evidence="3">
    <location>
        <begin position="141"/>
        <end position="208"/>
    </location>
</feature>
<dbReference type="Gene3D" id="3.30.1340.30">
    <property type="match status" value="1"/>
</dbReference>
<feature type="domain" description="BON" evidence="3">
    <location>
        <begin position="63"/>
        <end position="132"/>
    </location>
</feature>
<dbReference type="InterPro" id="IPR007055">
    <property type="entry name" value="BON_dom"/>
</dbReference>
<evidence type="ECO:0000259" key="3">
    <source>
        <dbReference type="PROSITE" id="PS50914"/>
    </source>
</evidence>
<proteinExistence type="predicted"/>
<keyword evidence="5" id="KW-1185">Reference proteome</keyword>
<dbReference type="InterPro" id="IPR014004">
    <property type="entry name" value="Transpt-assoc_nodulatn_dom_bac"/>
</dbReference>
<dbReference type="SMART" id="SM00749">
    <property type="entry name" value="BON"/>
    <property type="match status" value="2"/>
</dbReference>
<organism evidence="4 5">
    <name type="scientific">Microbulbifer celer</name>
    <dbReference type="NCBI Taxonomy" id="435905"/>
    <lineage>
        <taxon>Bacteria</taxon>
        <taxon>Pseudomonadati</taxon>
        <taxon>Pseudomonadota</taxon>
        <taxon>Gammaproteobacteria</taxon>
        <taxon>Cellvibrionales</taxon>
        <taxon>Microbulbiferaceae</taxon>
        <taxon>Microbulbifer</taxon>
    </lineage>
</organism>
<accession>A0ABW3U786</accession>
<name>A0ABW3U786_9GAMM</name>
<protein>
    <submittedName>
        <fullName evidence="4">BON domain-containing protein</fullName>
    </submittedName>
</protein>
<keyword evidence="2" id="KW-0812">Transmembrane</keyword>
<dbReference type="Pfam" id="PF04972">
    <property type="entry name" value="BON"/>
    <property type="match status" value="2"/>
</dbReference>
<keyword evidence="2" id="KW-1133">Transmembrane helix</keyword>